<evidence type="ECO:0000259" key="3">
    <source>
        <dbReference type="Pfam" id="PF22725"/>
    </source>
</evidence>
<dbReference type="PANTHER" id="PTHR43818:SF11">
    <property type="entry name" value="BCDNA.GH03377"/>
    <property type="match status" value="1"/>
</dbReference>
<evidence type="ECO:0000313" key="4">
    <source>
        <dbReference type="EMBL" id="RNM16998.1"/>
    </source>
</evidence>
<dbReference type="InterPro" id="IPR000683">
    <property type="entry name" value="Gfo/Idh/MocA-like_OxRdtase_N"/>
</dbReference>
<dbReference type="AlphaFoldDB" id="A0A3N0GXX6"/>
<dbReference type="InterPro" id="IPR036291">
    <property type="entry name" value="NAD(P)-bd_dom_sf"/>
</dbReference>
<dbReference type="Pfam" id="PF22725">
    <property type="entry name" value="GFO_IDH_MocA_C3"/>
    <property type="match status" value="1"/>
</dbReference>
<dbReference type="Gene3D" id="3.40.50.720">
    <property type="entry name" value="NAD(P)-binding Rossmann-like Domain"/>
    <property type="match status" value="1"/>
</dbReference>
<evidence type="ECO:0000259" key="2">
    <source>
        <dbReference type="Pfam" id="PF01408"/>
    </source>
</evidence>
<feature type="domain" description="GFO/IDH/MocA-like oxidoreductase" evidence="3">
    <location>
        <begin position="142"/>
        <end position="289"/>
    </location>
</feature>
<dbReference type="SUPFAM" id="SSF55347">
    <property type="entry name" value="Glyceraldehyde-3-phosphate dehydrogenase-like, C-terminal domain"/>
    <property type="match status" value="1"/>
</dbReference>
<name>A0A3N0GXX6_9ACTN</name>
<dbReference type="SUPFAM" id="SSF51735">
    <property type="entry name" value="NAD(P)-binding Rossmann-fold domains"/>
    <property type="match status" value="1"/>
</dbReference>
<dbReference type="OrthoDB" id="9792085at2"/>
<evidence type="ECO:0000313" key="5">
    <source>
        <dbReference type="Proteomes" id="UP000279994"/>
    </source>
</evidence>
<evidence type="ECO:0000256" key="1">
    <source>
        <dbReference type="ARBA" id="ARBA00023002"/>
    </source>
</evidence>
<dbReference type="GO" id="GO:0016491">
    <property type="term" value="F:oxidoreductase activity"/>
    <property type="evidence" value="ECO:0007669"/>
    <property type="project" value="UniProtKB-KW"/>
</dbReference>
<protein>
    <submittedName>
        <fullName evidence="4">Gfo/Idh/MocA family oxidoreductase</fullName>
    </submittedName>
</protein>
<keyword evidence="1" id="KW-0560">Oxidoreductase</keyword>
<accession>A0A3N0GXX6</accession>
<dbReference type="PANTHER" id="PTHR43818">
    <property type="entry name" value="BCDNA.GH03377"/>
    <property type="match status" value="1"/>
</dbReference>
<gene>
    <name evidence="4" type="ORF">EFL26_02610</name>
</gene>
<dbReference type="EMBL" id="RJSF01000005">
    <property type="protein sequence ID" value="RNM16998.1"/>
    <property type="molecule type" value="Genomic_DNA"/>
</dbReference>
<sequence length="387" mass="41452">MTRDVGVAVIGFGWMGQVHTRAWARLLHHYPDSPLRPRFVAVADPEPERRDEAVAAYGFGGAYADWRELLERDDVDVVSVCGPNFVHREIGTAVAESGRHLWIEKPAGRSAQDTAAIAAAVRKAGVSSAVGFNYRNAPAVEVARELVATGRLGRIESVEVRMLADYSAHPDGALSWRFDPTYAGTGVLGDLASHGFDLARYVGGDTVGAVAELVADRATFVTERPGATGAVSHFARGGDGPRAAVGNEDQASALLRFESGARGYLTASRVAVGEQCSYGIEVRGTEGALAWDFRRMGELRTCLDQDYQDAAWQTRLVAPRDGELGRFQPGSGMAMGFDDLKVVEARRLAESISTGVQHGAGIDDAVVAAELVDAVVRSVDEKRWVSP</sequence>
<dbReference type="RefSeq" id="WP_123221337.1">
    <property type="nucleotide sequence ID" value="NZ_RJSF01000005.1"/>
</dbReference>
<feature type="domain" description="Gfo/Idh/MocA-like oxidoreductase N-terminal" evidence="2">
    <location>
        <begin position="6"/>
        <end position="132"/>
    </location>
</feature>
<reference evidence="4 5" key="1">
    <citation type="submission" date="2018-11" db="EMBL/GenBank/DDBJ databases">
        <authorList>
            <person name="Li F."/>
        </authorList>
    </citation>
    <scope>NUCLEOTIDE SEQUENCE [LARGE SCALE GENOMIC DNA]</scope>
    <source>
        <strain evidence="4 5">Gsoil 818</strain>
    </source>
</reference>
<keyword evidence="5" id="KW-1185">Reference proteome</keyword>
<dbReference type="InterPro" id="IPR055170">
    <property type="entry name" value="GFO_IDH_MocA-like_dom"/>
</dbReference>
<comment type="caution">
    <text evidence="4">The sequence shown here is derived from an EMBL/GenBank/DDBJ whole genome shotgun (WGS) entry which is preliminary data.</text>
</comment>
<dbReference type="Pfam" id="PF01408">
    <property type="entry name" value="GFO_IDH_MocA"/>
    <property type="match status" value="1"/>
</dbReference>
<organism evidence="4 5">
    <name type="scientific">Nocardioides pocheonensis</name>
    <dbReference type="NCBI Taxonomy" id="661485"/>
    <lineage>
        <taxon>Bacteria</taxon>
        <taxon>Bacillati</taxon>
        <taxon>Actinomycetota</taxon>
        <taxon>Actinomycetes</taxon>
        <taxon>Propionibacteriales</taxon>
        <taxon>Nocardioidaceae</taxon>
        <taxon>Nocardioides</taxon>
    </lineage>
</organism>
<dbReference type="InterPro" id="IPR050463">
    <property type="entry name" value="Gfo/Idh/MocA_oxidrdct_glycsds"/>
</dbReference>
<dbReference type="GO" id="GO:0000166">
    <property type="term" value="F:nucleotide binding"/>
    <property type="evidence" value="ECO:0007669"/>
    <property type="project" value="InterPro"/>
</dbReference>
<proteinExistence type="predicted"/>
<dbReference type="Gene3D" id="3.30.360.10">
    <property type="entry name" value="Dihydrodipicolinate Reductase, domain 2"/>
    <property type="match status" value="1"/>
</dbReference>
<dbReference type="Proteomes" id="UP000279994">
    <property type="component" value="Unassembled WGS sequence"/>
</dbReference>